<proteinExistence type="inferred from homology"/>
<name>A0A4Y8UFS8_9GAMM</name>
<feature type="transmembrane region" description="Helical" evidence="7">
    <location>
        <begin position="46"/>
        <end position="69"/>
    </location>
</feature>
<dbReference type="PANTHER" id="PTHR30086">
    <property type="entry name" value="ARGININE EXPORTER PROTEIN ARGO"/>
    <property type="match status" value="1"/>
</dbReference>
<dbReference type="NCBIfam" id="NF008201">
    <property type="entry name" value="PRK10958.1"/>
    <property type="match status" value="1"/>
</dbReference>
<evidence type="ECO:0000313" key="9">
    <source>
        <dbReference type="Proteomes" id="UP000298133"/>
    </source>
</evidence>
<dbReference type="OrthoDB" id="9804822at2"/>
<keyword evidence="5 7" id="KW-1133">Transmembrane helix</keyword>
<feature type="transmembrane region" description="Helical" evidence="7">
    <location>
        <begin position="129"/>
        <end position="153"/>
    </location>
</feature>
<feature type="transmembrane region" description="Helical" evidence="7">
    <location>
        <begin position="6"/>
        <end position="25"/>
    </location>
</feature>
<dbReference type="GO" id="GO:0005886">
    <property type="term" value="C:plasma membrane"/>
    <property type="evidence" value="ECO:0007669"/>
    <property type="project" value="UniProtKB-SubCell"/>
</dbReference>
<dbReference type="Pfam" id="PF01810">
    <property type="entry name" value="LysE"/>
    <property type="match status" value="1"/>
</dbReference>
<organism evidence="8 9">
    <name type="scientific">Gammaproteobacteria bacterium LSUCC0057</name>
    <dbReference type="NCBI Taxonomy" id="2559237"/>
    <lineage>
        <taxon>Bacteria</taxon>
        <taxon>Pseudomonadati</taxon>
        <taxon>Pseudomonadota</taxon>
        <taxon>Gammaproteobacteria</taxon>
        <taxon>Cellvibrionales</taxon>
        <taxon>Porticoccaceae</taxon>
        <taxon>SAR92 clade</taxon>
    </lineage>
</organism>
<dbReference type="GO" id="GO:0015190">
    <property type="term" value="F:L-leucine transmembrane transporter activity"/>
    <property type="evidence" value="ECO:0007669"/>
    <property type="project" value="TreeGrafter"/>
</dbReference>
<comment type="caution">
    <text evidence="8">The sequence shown here is derived from an EMBL/GenBank/DDBJ whole genome shotgun (WGS) entry which is preliminary data.</text>
</comment>
<reference evidence="8 9" key="1">
    <citation type="submission" date="2019-03" db="EMBL/GenBank/DDBJ databases">
        <title>Draft genome of Gammaproteobacteria bacterium LSUCC0057, a member of the SAR92 clade.</title>
        <authorList>
            <person name="Lanclos V.C."/>
            <person name="Doiron C."/>
            <person name="Henson M.W."/>
            <person name="Thrash J.C."/>
        </authorList>
    </citation>
    <scope>NUCLEOTIDE SEQUENCE [LARGE SCALE GENOMIC DNA]</scope>
    <source>
        <strain evidence="8 9">LSUCC0057</strain>
    </source>
</reference>
<dbReference type="EMBL" id="SPIA01000003">
    <property type="protein sequence ID" value="TFH67570.1"/>
    <property type="molecule type" value="Genomic_DNA"/>
</dbReference>
<evidence type="ECO:0000313" key="8">
    <source>
        <dbReference type="EMBL" id="TFH67570.1"/>
    </source>
</evidence>
<keyword evidence="4 7" id="KW-0812">Transmembrane</keyword>
<dbReference type="PANTHER" id="PTHR30086:SF15">
    <property type="entry name" value="LEUCINE EFFLUX PROTEIN"/>
    <property type="match status" value="1"/>
</dbReference>
<protein>
    <submittedName>
        <fullName evidence="8">Leucine efflux protein LeuE</fullName>
    </submittedName>
</protein>
<comment type="subcellular location">
    <subcellularLocation>
        <location evidence="1">Cell membrane</location>
        <topology evidence="1">Multi-pass membrane protein</topology>
    </subcellularLocation>
</comment>
<feature type="transmembrane region" description="Helical" evidence="7">
    <location>
        <begin position="197"/>
        <end position="218"/>
    </location>
</feature>
<dbReference type="PIRSF" id="PIRSF006324">
    <property type="entry name" value="LeuE"/>
    <property type="match status" value="1"/>
</dbReference>
<keyword evidence="6 7" id="KW-0472">Membrane</keyword>
<feature type="transmembrane region" description="Helical" evidence="7">
    <location>
        <begin position="75"/>
        <end position="95"/>
    </location>
</feature>
<evidence type="ECO:0000256" key="5">
    <source>
        <dbReference type="ARBA" id="ARBA00022989"/>
    </source>
</evidence>
<evidence type="ECO:0000256" key="6">
    <source>
        <dbReference type="ARBA" id="ARBA00023136"/>
    </source>
</evidence>
<evidence type="ECO:0000256" key="1">
    <source>
        <dbReference type="ARBA" id="ARBA00004651"/>
    </source>
</evidence>
<evidence type="ECO:0000256" key="4">
    <source>
        <dbReference type="ARBA" id="ARBA00022692"/>
    </source>
</evidence>
<accession>A0A4Y8UFS8</accession>
<dbReference type="GO" id="GO:0015820">
    <property type="term" value="P:L-leucine transport"/>
    <property type="evidence" value="ECO:0007669"/>
    <property type="project" value="TreeGrafter"/>
</dbReference>
<evidence type="ECO:0000256" key="3">
    <source>
        <dbReference type="ARBA" id="ARBA00022475"/>
    </source>
</evidence>
<feature type="transmembrane region" description="Helical" evidence="7">
    <location>
        <begin position="159"/>
        <end position="185"/>
    </location>
</feature>
<keyword evidence="9" id="KW-1185">Reference proteome</keyword>
<keyword evidence="3" id="KW-1003">Cell membrane</keyword>
<sequence length="220" mass="23054">MAALAGITGLTTYILGTLFIVLLPGPNSLYVMSTASRVGWRQGAKGAAGVFCGDTLLMLMAVLGAASLLNSSPSALQFLQLLGACYLIYLGGGLLKQALAIWRGDNHTDGLSQPNATPKPNRQQPFRQALIISLLNPKAILFFVSFFVQFVAADAPAPLLSFLLLAIILQVISMLYLALLIFTGVRLAALFGQHVRVASAATALVGAAFIGFALSLMASA</sequence>
<dbReference type="AlphaFoldDB" id="A0A4Y8UFS8"/>
<dbReference type="InterPro" id="IPR001123">
    <property type="entry name" value="LeuE-type"/>
</dbReference>
<evidence type="ECO:0000256" key="2">
    <source>
        <dbReference type="ARBA" id="ARBA00007928"/>
    </source>
</evidence>
<dbReference type="Proteomes" id="UP000298133">
    <property type="component" value="Unassembled WGS sequence"/>
</dbReference>
<gene>
    <name evidence="8" type="primary">leuE</name>
    <name evidence="8" type="ORF">E3W66_08875</name>
</gene>
<evidence type="ECO:0000256" key="7">
    <source>
        <dbReference type="SAM" id="Phobius"/>
    </source>
</evidence>
<comment type="similarity">
    <text evidence="2">Belongs to the Rht family.</text>
</comment>